<name>A7E766_SCLS1</name>
<keyword evidence="2" id="KW-1185">Reference proteome</keyword>
<dbReference type="GeneID" id="5493181"/>
<accession>A7E766</accession>
<dbReference type="EMBL" id="CH476622">
    <property type="protein sequence ID" value="EDN96218.1"/>
    <property type="molecule type" value="Genomic_DNA"/>
</dbReference>
<gene>
    <name evidence="1" type="ORF">SS1G_01142</name>
</gene>
<dbReference type="HOGENOM" id="CLU_2943174_0_0_1"/>
<dbReference type="RefSeq" id="XP_001596950.1">
    <property type="nucleotide sequence ID" value="XM_001596900.1"/>
</dbReference>
<sequence length="60" mass="6930">MESDVIREDITSGDAGCIDTRFEECAEGPDRDFRRRDRYGIGGGVSMALCKDRRYRAYYK</sequence>
<evidence type="ECO:0000313" key="1">
    <source>
        <dbReference type="EMBL" id="EDN96218.1"/>
    </source>
</evidence>
<reference evidence="2" key="1">
    <citation type="journal article" date="2011" name="PLoS Genet.">
        <title>Genomic analysis of the necrotrophic fungal pathogens Sclerotinia sclerotiorum and Botrytis cinerea.</title>
        <authorList>
            <person name="Amselem J."/>
            <person name="Cuomo C.A."/>
            <person name="van Kan J.A."/>
            <person name="Viaud M."/>
            <person name="Benito E.P."/>
            <person name="Couloux A."/>
            <person name="Coutinho P.M."/>
            <person name="de Vries R.P."/>
            <person name="Dyer P.S."/>
            <person name="Fillinger S."/>
            <person name="Fournier E."/>
            <person name="Gout L."/>
            <person name="Hahn M."/>
            <person name="Kohn L."/>
            <person name="Lapalu N."/>
            <person name="Plummer K.M."/>
            <person name="Pradier J.M."/>
            <person name="Quevillon E."/>
            <person name="Sharon A."/>
            <person name="Simon A."/>
            <person name="ten Have A."/>
            <person name="Tudzynski B."/>
            <person name="Tudzynski P."/>
            <person name="Wincker P."/>
            <person name="Andrew M."/>
            <person name="Anthouard V."/>
            <person name="Beever R.E."/>
            <person name="Beffa R."/>
            <person name="Benoit I."/>
            <person name="Bouzid O."/>
            <person name="Brault B."/>
            <person name="Chen Z."/>
            <person name="Choquer M."/>
            <person name="Collemare J."/>
            <person name="Cotton P."/>
            <person name="Danchin E.G."/>
            <person name="Da Silva C."/>
            <person name="Gautier A."/>
            <person name="Giraud C."/>
            <person name="Giraud T."/>
            <person name="Gonzalez C."/>
            <person name="Grossetete S."/>
            <person name="Guldener U."/>
            <person name="Henrissat B."/>
            <person name="Howlett B.J."/>
            <person name="Kodira C."/>
            <person name="Kretschmer M."/>
            <person name="Lappartient A."/>
            <person name="Leroch M."/>
            <person name="Levis C."/>
            <person name="Mauceli E."/>
            <person name="Neuveglise C."/>
            <person name="Oeser B."/>
            <person name="Pearson M."/>
            <person name="Poulain J."/>
            <person name="Poussereau N."/>
            <person name="Quesneville H."/>
            <person name="Rascle C."/>
            <person name="Schumacher J."/>
            <person name="Segurens B."/>
            <person name="Sexton A."/>
            <person name="Silva E."/>
            <person name="Sirven C."/>
            <person name="Soanes D.M."/>
            <person name="Talbot N.J."/>
            <person name="Templeton M."/>
            <person name="Yandava C."/>
            <person name="Yarden O."/>
            <person name="Zeng Q."/>
            <person name="Rollins J.A."/>
            <person name="Lebrun M.H."/>
            <person name="Dickman M."/>
        </authorList>
    </citation>
    <scope>NUCLEOTIDE SEQUENCE [LARGE SCALE GENOMIC DNA]</scope>
    <source>
        <strain evidence="2">ATCC 18683 / 1980 / Ss-1</strain>
    </source>
</reference>
<dbReference type="Proteomes" id="UP000001312">
    <property type="component" value="Unassembled WGS sequence"/>
</dbReference>
<dbReference type="KEGG" id="ssl:SS1G_01142"/>
<dbReference type="AlphaFoldDB" id="A7E766"/>
<proteinExistence type="predicted"/>
<protein>
    <submittedName>
        <fullName evidence="1">Uncharacterized protein</fullName>
    </submittedName>
</protein>
<dbReference type="InParanoid" id="A7E766"/>
<evidence type="ECO:0000313" key="2">
    <source>
        <dbReference type="Proteomes" id="UP000001312"/>
    </source>
</evidence>
<organism evidence="1 2">
    <name type="scientific">Sclerotinia sclerotiorum (strain ATCC 18683 / 1980 / Ss-1)</name>
    <name type="common">White mold</name>
    <name type="synonym">Whetzelinia sclerotiorum</name>
    <dbReference type="NCBI Taxonomy" id="665079"/>
    <lineage>
        <taxon>Eukaryota</taxon>
        <taxon>Fungi</taxon>
        <taxon>Dikarya</taxon>
        <taxon>Ascomycota</taxon>
        <taxon>Pezizomycotina</taxon>
        <taxon>Leotiomycetes</taxon>
        <taxon>Helotiales</taxon>
        <taxon>Sclerotiniaceae</taxon>
        <taxon>Sclerotinia</taxon>
    </lineage>
</organism>